<dbReference type="Proteomes" id="UP000247647">
    <property type="component" value="Unassembled WGS sequence"/>
</dbReference>
<dbReference type="GeneID" id="37120303"/>
<evidence type="ECO:0000313" key="3">
    <source>
        <dbReference type="Proteomes" id="UP000247647"/>
    </source>
</evidence>
<reference evidence="2" key="1">
    <citation type="submission" date="2016-12" db="EMBL/GenBank/DDBJ databases">
        <title>The genomes of Aspergillus section Nigri reveals drivers in fungal speciation.</title>
        <authorList>
            <consortium name="DOE Joint Genome Institute"/>
            <person name="Vesth T.C."/>
            <person name="Nybo J."/>
            <person name="Theobald S."/>
            <person name="Brandl J."/>
            <person name="Frisvad J.C."/>
            <person name="Nielsen K.F."/>
            <person name="Lyhne E.K."/>
            <person name="Kogle M.E."/>
            <person name="Kuo A."/>
            <person name="Riley R."/>
            <person name="Clum A."/>
            <person name="Nolan M."/>
            <person name="Lipzen A."/>
            <person name="Salamov A."/>
            <person name="Henrissat B."/>
            <person name="Wiebenga A."/>
            <person name="De Vries R.P."/>
            <person name="Grigoriev I.V."/>
            <person name="Mortensen U.H."/>
            <person name="Andersen M.R."/>
            <person name="Baker S.E."/>
        </authorList>
    </citation>
    <scope>NUCLEOTIDE SEQUENCE [LARGE SCALE GENOMIC DNA]</scope>
    <source>
        <strain evidence="2">CBS 115656</strain>
    </source>
</reference>
<sequence length="75" mass="7695">MSDTLDVGDHDRAEGPRRWRADGNDCSAAGAAADHGRKVEAGAETANAGAPGLSLRFSAAAGVSGPRPIRLWKPV</sequence>
<proteinExistence type="predicted"/>
<dbReference type="EMBL" id="KZ821468">
    <property type="protein sequence ID" value="PYH32355.1"/>
    <property type="molecule type" value="Genomic_DNA"/>
</dbReference>
<feature type="region of interest" description="Disordered" evidence="1">
    <location>
        <begin position="1"/>
        <end position="31"/>
    </location>
</feature>
<evidence type="ECO:0000313" key="2">
    <source>
        <dbReference type="EMBL" id="PYH32355.1"/>
    </source>
</evidence>
<keyword evidence="3" id="KW-1185">Reference proteome</keyword>
<gene>
    <name evidence="2" type="ORF">BO87DRAFT_107824</name>
</gene>
<dbReference type="AlphaFoldDB" id="A0A318YD44"/>
<feature type="compositionally biased region" description="Basic and acidic residues" evidence="1">
    <location>
        <begin position="7"/>
        <end position="23"/>
    </location>
</feature>
<dbReference type="RefSeq" id="XP_025477833.1">
    <property type="nucleotide sequence ID" value="XM_025617847.1"/>
</dbReference>
<accession>A0A318YD44</accession>
<organism evidence="2 3">
    <name type="scientific">Aspergillus neoniger (strain CBS 115656)</name>
    <dbReference type="NCBI Taxonomy" id="1448310"/>
    <lineage>
        <taxon>Eukaryota</taxon>
        <taxon>Fungi</taxon>
        <taxon>Dikarya</taxon>
        <taxon>Ascomycota</taxon>
        <taxon>Pezizomycotina</taxon>
        <taxon>Eurotiomycetes</taxon>
        <taxon>Eurotiomycetidae</taxon>
        <taxon>Eurotiales</taxon>
        <taxon>Aspergillaceae</taxon>
        <taxon>Aspergillus</taxon>
        <taxon>Aspergillus subgen. Circumdati</taxon>
    </lineage>
</organism>
<protein>
    <submittedName>
        <fullName evidence="2">Uncharacterized protein</fullName>
    </submittedName>
</protein>
<evidence type="ECO:0000256" key="1">
    <source>
        <dbReference type="SAM" id="MobiDB-lite"/>
    </source>
</evidence>
<name>A0A318YD44_ASPNB</name>